<evidence type="ECO:0000256" key="5">
    <source>
        <dbReference type="ARBA" id="ARBA00022737"/>
    </source>
</evidence>
<feature type="domain" description="C2H2-type" evidence="14">
    <location>
        <begin position="233"/>
        <end position="260"/>
    </location>
</feature>
<dbReference type="GO" id="GO:0000978">
    <property type="term" value="F:RNA polymerase II cis-regulatory region sequence-specific DNA binding"/>
    <property type="evidence" value="ECO:0007669"/>
    <property type="project" value="TreeGrafter"/>
</dbReference>
<dbReference type="PROSITE" id="PS00028">
    <property type="entry name" value="ZINC_FINGER_C2H2_1"/>
    <property type="match status" value="9"/>
</dbReference>
<dbReference type="PANTHER" id="PTHR23235">
    <property type="entry name" value="KRUEPPEL-LIKE TRANSCRIPTION FACTOR"/>
    <property type="match status" value="1"/>
</dbReference>
<feature type="region of interest" description="Disordered" evidence="13">
    <location>
        <begin position="1"/>
        <end position="63"/>
    </location>
</feature>
<dbReference type="Proteomes" id="UP000504629">
    <property type="component" value="Unplaced"/>
</dbReference>
<dbReference type="AlphaFoldDB" id="A0A6J2JF90"/>
<evidence type="ECO:0000313" key="16">
    <source>
        <dbReference type="RefSeq" id="XP_028027968.1"/>
    </source>
</evidence>
<evidence type="ECO:0000256" key="8">
    <source>
        <dbReference type="ARBA" id="ARBA00023015"/>
    </source>
</evidence>
<dbReference type="InterPro" id="IPR013087">
    <property type="entry name" value="Znf_C2H2_type"/>
</dbReference>
<dbReference type="Gene3D" id="3.30.160.60">
    <property type="entry name" value="Classic Zinc Finger"/>
    <property type="match status" value="6"/>
</dbReference>
<feature type="domain" description="C2H2-type" evidence="14">
    <location>
        <begin position="294"/>
        <end position="321"/>
    </location>
</feature>
<feature type="compositionally biased region" description="Basic residues" evidence="13">
    <location>
        <begin position="1"/>
        <end position="20"/>
    </location>
</feature>
<name>A0A6J2JF90_BOMMA</name>
<proteinExistence type="inferred from homology"/>
<comment type="function">
    <text evidence="1">May be involved in transcriptional regulation.</text>
</comment>
<keyword evidence="6 12" id="KW-0863">Zinc-finger</keyword>
<evidence type="ECO:0000256" key="10">
    <source>
        <dbReference type="ARBA" id="ARBA00023163"/>
    </source>
</evidence>
<keyword evidence="9" id="KW-0238">DNA-binding</keyword>
<feature type="domain" description="C2H2-type" evidence="14">
    <location>
        <begin position="433"/>
        <end position="460"/>
    </location>
</feature>
<keyword evidence="5" id="KW-0677">Repeat</keyword>
<feature type="compositionally biased region" description="Basic and acidic residues" evidence="13">
    <location>
        <begin position="174"/>
        <end position="186"/>
    </location>
</feature>
<feature type="region of interest" description="Disordered" evidence="13">
    <location>
        <begin position="174"/>
        <end position="221"/>
    </location>
</feature>
<keyword evidence="4" id="KW-0479">Metal-binding</keyword>
<comment type="subcellular location">
    <subcellularLocation>
        <location evidence="2">Nucleus</location>
    </subcellularLocation>
</comment>
<feature type="domain" description="C2H2-type" evidence="14">
    <location>
        <begin position="379"/>
        <end position="407"/>
    </location>
</feature>
<dbReference type="GeneID" id="114241354"/>
<evidence type="ECO:0000256" key="13">
    <source>
        <dbReference type="SAM" id="MobiDB-lite"/>
    </source>
</evidence>
<evidence type="ECO:0000259" key="14">
    <source>
        <dbReference type="PROSITE" id="PS50157"/>
    </source>
</evidence>
<comment type="similarity">
    <text evidence="3">Belongs to the krueppel C2H2-type zinc-finger protein family.</text>
</comment>
<organism evidence="15 16">
    <name type="scientific">Bombyx mandarina</name>
    <name type="common">Wild silk moth</name>
    <name type="synonym">Wild silkworm</name>
    <dbReference type="NCBI Taxonomy" id="7092"/>
    <lineage>
        <taxon>Eukaryota</taxon>
        <taxon>Metazoa</taxon>
        <taxon>Ecdysozoa</taxon>
        <taxon>Arthropoda</taxon>
        <taxon>Hexapoda</taxon>
        <taxon>Insecta</taxon>
        <taxon>Pterygota</taxon>
        <taxon>Neoptera</taxon>
        <taxon>Endopterygota</taxon>
        <taxon>Lepidoptera</taxon>
        <taxon>Glossata</taxon>
        <taxon>Ditrysia</taxon>
        <taxon>Bombycoidea</taxon>
        <taxon>Bombycidae</taxon>
        <taxon>Bombycinae</taxon>
        <taxon>Bombyx</taxon>
    </lineage>
</organism>
<keyword evidence="8" id="KW-0805">Transcription regulation</keyword>
<evidence type="ECO:0000256" key="9">
    <source>
        <dbReference type="ARBA" id="ARBA00023125"/>
    </source>
</evidence>
<dbReference type="PROSITE" id="PS50157">
    <property type="entry name" value="ZINC_FINGER_C2H2_2"/>
    <property type="match status" value="9"/>
</dbReference>
<feature type="domain" description="C2H2-type" evidence="14">
    <location>
        <begin position="323"/>
        <end position="345"/>
    </location>
</feature>
<dbReference type="SUPFAM" id="SSF57667">
    <property type="entry name" value="beta-beta-alpha zinc fingers"/>
    <property type="match status" value="5"/>
</dbReference>
<dbReference type="PANTHER" id="PTHR23235:SF120">
    <property type="entry name" value="KRUPPEL-LIKE FACTOR 15"/>
    <property type="match status" value="1"/>
</dbReference>
<dbReference type="Pfam" id="PF00096">
    <property type="entry name" value="zf-C2H2"/>
    <property type="match status" value="6"/>
</dbReference>
<protein>
    <submittedName>
        <fullName evidence="16">Zinc finger protein 37-like isoform X3</fullName>
    </submittedName>
</protein>
<keyword evidence="15" id="KW-1185">Reference proteome</keyword>
<dbReference type="RefSeq" id="XP_028027968.1">
    <property type="nucleotide sequence ID" value="XM_028172167.1"/>
</dbReference>
<dbReference type="FunFam" id="3.30.160.60:FF:001116">
    <property type="entry name" value="Zinc finger protein 562"/>
    <property type="match status" value="1"/>
</dbReference>
<dbReference type="GO" id="GO:0000981">
    <property type="term" value="F:DNA-binding transcription factor activity, RNA polymerase II-specific"/>
    <property type="evidence" value="ECO:0007669"/>
    <property type="project" value="TreeGrafter"/>
</dbReference>
<dbReference type="FunFam" id="3.30.160.60:FF:000325">
    <property type="entry name" value="ZFP90 zinc finger protein"/>
    <property type="match status" value="1"/>
</dbReference>
<keyword evidence="11" id="KW-0539">Nucleus</keyword>
<dbReference type="InterPro" id="IPR036236">
    <property type="entry name" value="Znf_C2H2_sf"/>
</dbReference>
<feature type="compositionally biased region" description="Low complexity" evidence="13">
    <location>
        <begin position="190"/>
        <end position="202"/>
    </location>
</feature>
<feature type="domain" description="C2H2-type" evidence="14">
    <location>
        <begin position="461"/>
        <end position="488"/>
    </location>
</feature>
<dbReference type="OrthoDB" id="3156061at2759"/>
<feature type="domain" description="C2H2-type" evidence="14">
    <location>
        <begin position="489"/>
        <end position="517"/>
    </location>
</feature>
<evidence type="ECO:0000256" key="3">
    <source>
        <dbReference type="ARBA" id="ARBA00006991"/>
    </source>
</evidence>
<dbReference type="SMART" id="SM00355">
    <property type="entry name" value="ZnF_C2H2"/>
    <property type="match status" value="11"/>
</dbReference>
<evidence type="ECO:0000256" key="12">
    <source>
        <dbReference type="PROSITE-ProRule" id="PRU00042"/>
    </source>
</evidence>
<reference evidence="16" key="1">
    <citation type="submission" date="2025-08" db="UniProtKB">
        <authorList>
            <consortium name="RefSeq"/>
        </authorList>
    </citation>
    <scope>IDENTIFICATION</scope>
    <source>
        <tissue evidence="16">Silk gland</tissue>
    </source>
</reference>
<gene>
    <name evidence="16" type="primary">LOC114241354</name>
</gene>
<dbReference type="GO" id="GO:0005634">
    <property type="term" value="C:nucleus"/>
    <property type="evidence" value="ECO:0007669"/>
    <property type="project" value="UniProtKB-SubCell"/>
</dbReference>
<evidence type="ECO:0000256" key="4">
    <source>
        <dbReference type="ARBA" id="ARBA00022723"/>
    </source>
</evidence>
<evidence type="ECO:0000256" key="1">
    <source>
        <dbReference type="ARBA" id="ARBA00003767"/>
    </source>
</evidence>
<keyword evidence="7" id="KW-0862">Zinc</keyword>
<sequence>MANVKGRVKAQKSASTRKKSKNESLAGKNDTTVRKRYINKEKYNNNLGKDISDKEPSSDDYTDTETIKRIEEKIKSGKDNIVMRRPSDVKLLTTQERVQCLLQHGHLFKGKFPVRPPGKYVPSKKRLAAMAAKIRPPEKDRLISRSGRIKKKNKPDLQLLDNILKSELLIDDSAERQTRSQTEKNPTKPSNNNNEKISNQNSTSTSENKSDDNSSTTKQMTPDSGVVLTLELFQCDYCKKSFSSKSSIRRHIYIHLDWHPYSCPHCSKQFRHHVNRRIHIKKKHNNLSKEPDKFVCHICDKVFTLKENLSLHLASHISNENSYKCIYCDKKFSYQLQLNQHEKQHLVTGRYQCTVCNLSYGCRNRLAMHVKSHLKIKDYVCQYCGKDFLRMNSMRRHVQICHSGHRIQCPICKKNLKGHLTEHMRTHEKRRPHECPECGQCFTQSTQLNVHRRSHSGARPYECRICDRKFSHSNALMLHIRRHTGEKPFPCAVCPLSFSQLPHMKAHMRKIHGKENPYKCPKCDQFFKLKVQLENHAKLCKAKNLSQEERIPASSRTEEIEVESVMSLSRMRFLLALLFSMILSKERLKFLENICHCIERRNVGREWVILSFNKRLIDDLLVDSLEAMGHASCVDENQSPLSRLKTNIELLLKHTVPKEQIEKFQRENKTLEELLEILTDDKKKKD</sequence>
<evidence type="ECO:0000256" key="6">
    <source>
        <dbReference type="ARBA" id="ARBA00022771"/>
    </source>
</evidence>
<evidence type="ECO:0000256" key="11">
    <source>
        <dbReference type="ARBA" id="ARBA00023242"/>
    </source>
</evidence>
<dbReference type="GO" id="GO:0008270">
    <property type="term" value="F:zinc ion binding"/>
    <property type="evidence" value="ECO:0007669"/>
    <property type="project" value="UniProtKB-KW"/>
</dbReference>
<evidence type="ECO:0000256" key="7">
    <source>
        <dbReference type="ARBA" id="ARBA00022833"/>
    </source>
</evidence>
<dbReference type="FunFam" id="3.30.160.60:FF:000446">
    <property type="entry name" value="Zinc finger protein"/>
    <property type="match status" value="1"/>
</dbReference>
<evidence type="ECO:0000313" key="15">
    <source>
        <dbReference type="Proteomes" id="UP000504629"/>
    </source>
</evidence>
<feature type="domain" description="C2H2-type" evidence="14">
    <location>
        <begin position="351"/>
        <end position="378"/>
    </location>
</feature>
<evidence type="ECO:0000256" key="2">
    <source>
        <dbReference type="ARBA" id="ARBA00004123"/>
    </source>
</evidence>
<feature type="domain" description="C2H2-type" evidence="14">
    <location>
        <begin position="261"/>
        <end position="289"/>
    </location>
</feature>
<accession>A0A6J2JF90</accession>
<keyword evidence="10" id="KW-0804">Transcription</keyword>
<feature type="compositionally biased region" description="Polar residues" evidence="13">
    <location>
        <begin position="203"/>
        <end position="221"/>
    </location>
</feature>